<dbReference type="EMBL" id="WIGN01000211">
    <property type="protein sequence ID" value="KAF6804346.1"/>
    <property type="molecule type" value="Genomic_DNA"/>
</dbReference>
<evidence type="ECO:0000313" key="1">
    <source>
        <dbReference type="EMBL" id="KAF6804346.1"/>
    </source>
</evidence>
<accession>A0A8H6MQD4</accession>
<evidence type="ECO:0000313" key="2">
    <source>
        <dbReference type="Proteomes" id="UP000652219"/>
    </source>
</evidence>
<reference evidence="1 2" key="1">
    <citation type="journal article" date="2020" name="Phytopathology">
        <title>Genome Sequence Resources of Colletotrichum truncatum, C. plurivorum, C. musicola, and C. sojae: Four Species Pathogenic to Soybean (Glycine max).</title>
        <authorList>
            <person name="Rogerio F."/>
            <person name="Boufleur T.R."/>
            <person name="Ciampi-Guillardi M."/>
            <person name="Sukno S.A."/>
            <person name="Thon M.R."/>
            <person name="Massola Junior N.S."/>
            <person name="Baroncelli R."/>
        </authorList>
    </citation>
    <scope>NUCLEOTIDE SEQUENCE [LARGE SCALE GENOMIC DNA]</scope>
    <source>
        <strain evidence="1 2">LFN0009</strain>
    </source>
</reference>
<gene>
    <name evidence="1" type="ORF">CSOJ01_10264</name>
</gene>
<name>A0A8H6MQD4_9PEZI</name>
<dbReference type="AlphaFoldDB" id="A0A8H6MQD4"/>
<protein>
    <submittedName>
        <fullName evidence="1">Uncharacterized protein</fullName>
    </submittedName>
</protein>
<sequence length="135" mass="14391">MEVSVCLKAAQLPKGARHSTAAFSHPEWLRHKKPIWTTSTLSYDPVTIIPAVVCLLLSFVNRHGPNIGVPSGTEEADVKALQGGVSRSSNHTSTAQLGARRSIESIDLSGYSEHLEVFQSGILTSPAIVDSDLGS</sequence>
<comment type="caution">
    <text evidence="1">The sequence shown here is derived from an EMBL/GenBank/DDBJ whole genome shotgun (WGS) entry which is preliminary data.</text>
</comment>
<keyword evidence="2" id="KW-1185">Reference proteome</keyword>
<dbReference type="Proteomes" id="UP000652219">
    <property type="component" value="Unassembled WGS sequence"/>
</dbReference>
<organism evidence="1 2">
    <name type="scientific">Colletotrichum sojae</name>
    <dbReference type="NCBI Taxonomy" id="2175907"/>
    <lineage>
        <taxon>Eukaryota</taxon>
        <taxon>Fungi</taxon>
        <taxon>Dikarya</taxon>
        <taxon>Ascomycota</taxon>
        <taxon>Pezizomycotina</taxon>
        <taxon>Sordariomycetes</taxon>
        <taxon>Hypocreomycetidae</taxon>
        <taxon>Glomerellales</taxon>
        <taxon>Glomerellaceae</taxon>
        <taxon>Colletotrichum</taxon>
        <taxon>Colletotrichum orchidearum species complex</taxon>
    </lineage>
</organism>
<proteinExistence type="predicted"/>